<evidence type="ECO:0000256" key="7">
    <source>
        <dbReference type="SAM" id="MobiDB-lite"/>
    </source>
</evidence>
<dbReference type="PANTHER" id="PTHR42718">
    <property type="entry name" value="MAJOR FACILITATOR SUPERFAMILY MULTIDRUG TRANSPORTER MFSC"/>
    <property type="match status" value="1"/>
</dbReference>
<feature type="transmembrane region" description="Helical" evidence="8">
    <location>
        <begin position="121"/>
        <end position="142"/>
    </location>
</feature>
<dbReference type="CDD" id="cd17321">
    <property type="entry name" value="MFS_MMR_MDR_like"/>
    <property type="match status" value="1"/>
</dbReference>
<evidence type="ECO:0000313" key="10">
    <source>
        <dbReference type="EMBL" id="NKE09993.1"/>
    </source>
</evidence>
<keyword evidence="11" id="KW-1185">Reference proteome</keyword>
<keyword evidence="5 8" id="KW-1133">Transmembrane helix</keyword>
<evidence type="ECO:0000259" key="9">
    <source>
        <dbReference type="PROSITE" id="PS50850"/>
    </source>
</evidence>
<dbReference type="PRINTS" id="PR01036">
    <property type="entry name" value="TCRTETB"/>
</dbReference>
<feature type="transmembrane region" description="Helical" evidence="8">
    <location>
        <begin position="419"/>
        <end position="439"/>
    </location>
</feature>
<dbReference type="RefSeq" id="WP_119932971.1">
    <property type="nucleotide sequence ID" value="NZ_JAAVUN010000015.1"/>
</dbReference>
<feature type="transmembrane region" description="Helical" evidence="8">
    <location>
        <begin position="344"/>
        <end position="364"/>
    </location>
</feature>
<dbReference type="InterPro" id="IPR020846">
    <property type="entry name" value="MFS_dom"/>
</dbReference>
<feature type="region of interest" description="Disordered" evidence="7">
    <location>
        <begin position="1"/>
        <end position="21"/>
    </location>
</feature>
<dbReference type="AlphaFoldDB" id="A0A846TNH8"/>
<protein>
    <submittedName>
        <fullName evidence="10">MFS transporter</fullName>
    </submittedName>
</protein>
<feature type="transmembrane region" description="Helical" evidence="8">
    <location>
        <begin position="180"/>
        <end position="204"/>
    </location>
</feature>
<dbReference type="InterPro" id="IPR011701">
    <property type="entry name" value="MFS"/>
</dbReference>
<proteinExistence type="predicted"/>
<evidence type="ECO:0000256" key="2">
    <source>
        <dbReference type="ARBA" id="ARBA00022448"/>
    </source>
</evidence>
<keyword evidence="2" id="KW-0813">Transport</keyword>
<accession>A0A846TNH8</accession>
<dbReference type="Gene3D" id="1.20.1720.10">
    <property type="entry name" value="Multidrug resistance protein D"/>
    <property type="match status" value="1"/>
</dbReference>
<reference evidence="10 11" key="1">
    <citation type="submission" date="2020-02" db="EMBL/GenBank/DDBJ databases">
        <authorList>
            <person name="Sun Q."/>
        </authorList>
    </citation>
    <scope>NUCLEOTIDE SEQUENCE [LARGE SCALE GENOMIC DNA]</scope>
    <source>
        <strain evidence="10 11">YIM 13062</strain>
    </source>
</reference>
<dbReference type="PANTHER" id="PTHR42718:SF47">
    <property type="entry name" value="METHYL VIOLOGEN RESISTANCE PROTEIN SMVA"/>
    <property type="match status" value="1"/>
</dbReference>
<feature type="transmembrane region" description="Helical" evidence="8">
    <location>
        <begin position="283"/>
        <end position="304"/>
    </location>
</feature>
<feature type="transmembrane region" description="Helical" evidence="8">
    <location>
        <begin position="216"/>
        <end position="235"/>
    </location>
</feature>
<dbReference type="Pfam" id="PF07690">
    <property type="entry name" value="MFS_1"/>
    <property type="match status" value="1"/>
</dbReference>
<feature type="domain" description="Major facilitator superfamily (MFS) profile" evidence="9">
    <location>
        <begin position="30"/>
        <end position="512"/>
    </location>
</feature>
<dbReference type="GO" id="GO:0022857">
    <property type="term" value="F:transmembrane transporter activity"/>
    <property type="evidence" value="ECO:0007669"/>
    <property type="project" value="InterPro"/>
</dbReference>
<keyword evidence="3" id="KW-1003">Cell membrane</keyword>
<evidence type="ECO:0000313" key="11">
    <source>
        <dbReference type="Proteomes" id="UP000521379"/>
    </source>
</evidence>
<feature type="transmembrane region" description="Helical" evidence="8">
    <location>
        <begin position="376"/>
        <end position="398"/>
    </location>
</feature>
<dbReference type="Gene3D" id="1.20.1250.20">
    <property type="entry name" value="MFS general substrate transporter like domains"/>
    <property type="match status" value="1"/>
</dbReference>
<dbReference type="SUPFAM" id="SSF103473">
    <property type="entry name" value="MFS general substrate transporter"/>
    <property type="match status" value="1"/>
</dbReference>
<feature type="compositionally biased region" description="Low complexity" evidence="7">
    <location>
        <begin position="1"/>
        <end position="13"/>
    </location>
</feature>
<feature type="transmembrane region" description="Helical" evidence="8">
    <location>
        <begin position="65"/>
        <end position="83"/>
    </location>
</feature>
<dbReference type="EMBL" id="JAAVUN010000015">
    <property type="protein sequence ID" value="NKE09993.1"/>
    <property type="molecule type" value="Genomic_DNA"/>
</dbReference>
<dbReference type="InterPro" id="IPR036259">
    <property type="entry name" value="MFS_trans_sf"/>
</dbReference>
<sequence length="534" mass="54766">MSTASTGTQQTGTVRTAQPEQPRKIHPWLALAALMFPVLTVSVTTTALSFALPDIAADLRPTATQLLWIVDVYPLILAGLLIPMGTVGDRVGRRLLLIIGSLGFAGASVFGGLATSAEMLIAARVAIAVFGSMLLPATLSLIRVIFDDDAARRTAIAIWTAGFSAGAALGPIVGGSLMQVFSWHAAVLVAVPVCLGFAVVAPFALPESKDPRPGKLDVVSAFLAILTMTPIVYGIKTLATGGQVLNGVVAIVFGLAVGVIFVLRQNRLANPMVELALFRSGRFTGGVLVNIMGNLVQFGFLFFITQHLQLVAGLDAFTAGLLIIPGMTLAILSGLFGARWAGQVGARTVVVTGLVLSAAGYLVVAATVNNGSWPMVVAYCVLGLGIGFATTLSTELVVGSVPVEKSGAASAISETGYEVGAVLGTAVVGGLVTGFYQAFLAVPANVDSASAAAARETLGGAHSVAQTIPAGADLTAAASLAYNQAISLTGVSVGITVLAFTVLVFWLLRTPRKVMELDTRTGQLTMVPAPGAQN</sequence>
<dbReference type="PROSITE" id="PS50850">
    <property type="entry name" value="MFS"/>
    <property type="match status" value="1"/>
</dbReference>
<dbReference type="Proteomes" id="UP000521379">
    <property type="component" value="Unassembled WGS sequence"/>
</dbReference>
<keyword evidence="4 8" id="KW-0812">Transmembrane</keyword>
<dbReference type="GO" id="GO:0005886">
    <property type="term" value="C:plasma membrane"/>
    <property type="evidence" value="ECO:0007669"/>
    <property type="project" value="UniProtKB-SubCell"/>
</dbReference>
<feature type="transmembrane region" description="Helical" evidence="8">
    <location>
        <begin position="485"/>
        <end position="508"/>
    </location>
</feature>
<evidence type="ECO:0000256" key="4">
    <source>
        <dbReference type="ARBA" id="ARBA00022692"/>
    </source>
</evidence>
<evidence type="ECO:0000256" key="3">
    <source>
        <dbReference type="ARBA" id="ARBA00022475"/>
    </source>
</evidence>
<evidence type="ECO:0000256" key="8">
    <source>
        <dbReference type="SAM" id="Phobius"/>
    </source>
</evidence>
<evidence type="ECO:0000256" key="1">
    <source>
        <dbReference type="ARBA" id="ARBA00004651"/>
    </source>
</evidence>
<feature type="transmembrane region" description="Helical" evidence="8">
    <location>
        <begin position="28"/>
        <end position="53"/>
    </location>
</feature>
<name>A0A846TNH8_9MICC</name>
<feature type="transmembrane region" description="Helical" evidence="8">
    <location>
        <begin position="316"/>
        <end position="337"/>
    </location>
</feature>
<feature type="transmembrane region" description="Helical" evidence="8">
    <location>
        <begin position="154"/>
        <end position="174"/>
    </location>
</feature>
<organism evidence="10 11">
    <name type="scientific">Kocuria subflava</name>
    <dbReference type="NCBI Taxonomy" id="1736139"/>
    <lineage>
        <taxon>Bacteria</taxon>
        <taxon>Bacillati</taxon>
        <taxon>Actinomycetota</taxon>
        <taxon>Actinomycetes</taxon>
        <taxon>Micrococcales</taxon>
        <taxon>Micrococcaceae</taxon>
        <taxon>Kocuria</taxon>
    </lineage>
</organism>
<evidence type="ECO:0000256" key="6">
    <source>
        <dbReference type="ARBA" id="ARBA00023136"/>
    </source>
</evidence>
<feature type="transmembrane region" description="Helical" evidence="8">
    <location>
        <begin position="95"/>
        <end position="115"/>
    </location>
</feature>
<comment type="subcellular location">
    <subcellularLocation>
        <location evidence="1">Cell membrane</location>
        <topology evidence="1">Multi-pass membrane protein</topology>
    </subcellularLocation>
</comment>
<keyword evidence="6 8" id="KW-0472">Membrane</keyword>
<comment type="caution">
    <text evidence="10">The sequence shown here is derived from an EMBL/GenBank/DDBJ whole genome shotgun (WGS) entry which is preliminary data.</text>
</comment>
<evidence type="ECO:0000256" key="5">
    <source>
        <dbReference type="ARBA" id="ARBA00022989"/>
    </source>
</evidence>
<feature type="transmembrane region" description="Helical" evidence="8">
    <location>
        <begin position="241"/>
        <end position="263"/>
    </location>
</feature>
<gene>
    <name evidence="10" type="ORF">GTW58_08610</name>
</gene>